<feature type="compositionally biased region" description="Polar residues" evidence="1">
    <location>
        <begin position="351"/>
        <end position="368"/>
    </location>
</feature>
<dbReference type="PANTHER" id="PTHR46182:SF2">
    <property type="entry name" value="FI19480P1"/>
    <property type="match status" value="1"/>
</dbReference>
<dbReference type="PANTHER" id="PTHR46182">
    <property type="entry name" value="FI19480P1"/>
    <property type="match status" value="1"/>
</dbReference>
<name>A0A1Y6D1L5_9GAMM</name>
<evidence type="ECO:0000256" key="2">
    <source>
        <dbReference type="SAM" id="SignalP"/>
    </source>
</evidence>
<feature type="domain" description="PKD/Chitinase" evidence="3">
    <location>
        <begin position="529"/>
        <end position="623"/>
    </location>
</feature>
<feature type="domain" description="PKD/Chitinase" evidence="3">
    <location>
        <begin position="441"/>
        <end position="527"/>
    </location>
</feature>
<dbReference type="RefSeq" id="WP_085211519.1">
    <property type="nucleotide sequence ID" value="NZ_FXAM01000001.1"/>
</dbReference>
<feature type="domain" description="PKD/Chitinase" evidence="3">
    <location>
        <begin position="342"/>
        <end position="431"/>
    </location>
</feature>
<proteinExistence type="predicted"/>
<reference evidence="4 5" key="1">
    <citation type="submission" date="2016-12" db="EMBL/GenBank/DDBJ databases">
        <authorList>
            <person name="Song W.-J."/>
            <person name="Kurnit D.M."/>
        </authorList>
    </citation>
    <scope>NUCLEOTIDE SEQUENCE [LARGE SCALE GENOMIC DNA]</scope>
    <source>
        <strain evidence="4 5">175</strain>
    </source>
</reference>
<dbReference type="SMART" id="SM00089">
    <property type="entry name" value="PKD"/>
    <property type="match status" value="4"/>
</dbReference>
<dbReference type="GO" id="GO:0031410">
    <property type="term" value="C:cytoplasmic vesicle"/>
    <property type="evidence" value="ECO:0007669"/>
    <property type="project" value="TreeGrafter"/>
</dbReference>
<dbReference type="InterPro" id="IPR035986">
    <property type="entry name" value="PKD_dom_sf"/>
</dbReference>
<feature type="region of interest" description="Disordered" evidence="1">
    <location>
        <begin position="344"/>
        <end position="369"/>
    </location>
</feature>
<organism evidence="4 5">
    <name type="scientific">Methylomagnum ishizawai</name>
    <dbReference type="NCBI Taxonomy" id="1760988"/>
    <lineage>
        <taxon>Bacteria</taxon>
        <taxon>Pseudomonadati</taxon>
        <taxon>Pseudomonadota</taxon>
        <taxon>Gammaproteobacteria</taxon>
        <taxon>Methylococcales</taxon>
        <taxon>Methylococcaceae</taxon>
        <taxon>Methylomagnum</taxon>
    </lineage>
</organism>
<protein>
    <submittedName>
        <fullName evidence="4">REJ domain-containing protein</fullName>
    </submittedName>
</protein>
<dbReference type="Pfam" id="PF14717">
    <property type="entry name" value="DUF4465"/>
    <property type="match status" value="1"/>
</dbReference>
<dbReference type="InterPro" id="IPR013783">
    <property type="entry name" value="Ig-like_fold"/>
</dbReference>
<dbReference type="InterPro" id="IPR029865">
    <property type="entry name" value="KIAA0319-like"/>
</dbReference>
<dbReference type="SUPFAM" id="SSF49299">
    <property type="entry name" value="PKD domain"/>
    <property type="match status" value="1"/>
</dbReference>
<feature type="chain" id="PRO_5013277846" evidence="2">
    <location>
        <begin position="22"/>
        <end position="772"/>
    </location>
</feature>
<dbReference type="AlphaFoldDB" id="A0A1Y6D1L5"/>
<dbReference type="STRING" id="1760988.SAMN02949497_1593"/>
<dbReference type="InterPro" id="IPR027828">
    <property type="entry name" value="DUF4465"/>
</dbReference>
<dbReference type="GO" id="GO:0016020">
    <property type="term" value="C:membrane"/>
    <property type="evidence" value="ECO:0007669"/>
    <property type="project" value="TreeGrafter"/>
</dbReference>
<evidence type="ECO:0000259" key="3">
    <source>
        <dbReference type="SMART" id="SM00089"/>
    </source>
</evidence>
<gene>
    <name evidence="4" type="ORF">SAMN02949497_1593</name>
</gene>
<dbReference type="Proteomes" id="UP000192923">
    <property type="component" value="Unassembled WGS sequence"/>
</dbReference>
<dbReference type="Pfam" id="PF22352">
    <property type="entry name" value="K319L-like_PKD"/>
    <property type="match status" value="4"/>
</dbReference>
<dbReference type="OrthoDB" id="5574464at2"/>
<evidence type="ECO:0000256" key="1">
    <source>
        <dbReference type="SAM" id="MobiDB-lite"/>
    </source>
</evidence>
<dbReference type="InterPro" id="IPR022409">
    <property type="entry name" value="PKD/Chitinase_dom"/>
</dbReference>
<sequence length="772" mass="80559">MKLEWPSITLLSLSLTPPLQAATVVSDFEDLALDPDSYWAGQTNPSIPQGEPNPGTFVSGLATFSNAMTDWGGFTTAVGWAYSNMTDDTTPGYGNQYSVYAGQAHSGGHFGVNYVAGDGSPISFAQTVHVDGFYVTNTTYAALSMLNGDSFAKKFGGASGDDADWLKLTVTGLKGGQESGTVDFYLADYRPGDNSQDYIVKRWTWLDLSPLGAIDGLKFALSSSDVGQFGMNTPAYFAMDDLSAATLSAPVADAGPDQTVNGGSVVRLQGSATDSDGVIAAYQWSQTAGSGVDLADAATATPSFAAPTGGDGVLEFQLVVLDNDGASSDADSVRITVRNKPLAVAGDDRSASPQETLTLDGSASQDPQGQALGYQWTQVAGPQAALSDAHAARPSLTVPVAAANTQMSFQLVVTDPDGNASDPAVVNIMIKRVNHAPVAELPQFIPIRAGATLVLDGTASYDPDFDALGYAWEQTSGPAVTLSSPTAAKPTTVVPLAALGQTLGFRLTVSDGSLRDSRETQVAVTANNPPMITPEPQRLAAPNQAVILHATALDPDGDALHYQWEQTGGPAVPLQGADGPELRLTTPALADGTAQSLTLRLTATDDFGPDPRSASAEFNLLVTADGTALDCGSARPSRASLWPPNQGFKSVHILGVTGPNAYTLAIDAVSQDEPVRNPKLKDKTGPDAKIVKPRATAKEPKTQQSVLLRAERQGRARKGQPFTGNGRVYTVRFSANDGVQSCQGTITVQVPPNKQGTAVLDTAASYKSTQKR</sequence>
<dbReference type="Gene3D" id="2.60.40.10">
    <property type="entry name" value="Immunoglobulins"/>
    <property type="match status" value="4"/>
</dbReference>
<evidence type="ECO:0000313" key="5">
    <source>
        <dbReference type="Proteomes" id="UP000192923"/>
    </source>
</evidence>
<accession>A0A1Y6D1L5</accession>
<dbReference type="EMBL" id="FXAM01000001">
    <property type="protein sequence ID" value="SMF94284.1"/>
    <property type="molecule type" value="Genomic_DNA"/>
</dbReference>
<evidence type="ECO:0000313" key="4">
    <source>
        <dbReference type="EMBL" id="SMF94284.1"/>
    </source>
</evidence>
<feature type="domain" description="PKD/Chitinase" evidence="3">
    <location>
        <begin position="251"/>
        <end position="340"/>
    </location>
</feature>
<feature type="signal peptide" evidence="2">
    <location>
        <begin position="1"/>
        <end position="21"/>
    </location>
</feature>
<keyword evidence="5" id="KW-1185">Reference proteome</keyword>
<dbReference type="Gene3D" id="2.60.120.1350">
    <property type="entry name" value="Protein of unknown function DUF4465"/>
    <property type="match status" value="1"/>
</dbReference>
<keyword evidence="2" id="KW-0732">Signal</keyword>